<evidence type="ECO:0000256" key="3">
    <source>
        <dbReference type="ARBA" id="ARBA00022603"/>
    </source>
</evidence>
<dbReference type="Gene3D" id="3.40.1010.10">
    <property type="entry name" value="Cobalt-precorrin-4 Transmethylase, Domain 1"/>
    <property type="match status" value="1"/>
</dbReference>
<keyword evidence="2 6" id="KW-0698">rRNA processing</keyword>
<keyword evidence="10" id="KW-1185">Reference proteome</keyword>
<dbReference type="HAMAP" id="MF_01877">
    <property type="entry name" value="16SrRNA_methyltr_I"/>
    <property type="match status" value="1"/>
</dbReference>
<evidence type="ECO:0000313" key="10">
    <source>
        <dbReference type="Proteomes" id="UP001160550"/>
    </source>
</evidence>
<dbReference type="InterPro" id="IPR014776">
    <property type="entry name" value="4pyrrole_Mease_sub2"/>
</dbReference>
<reference evidence="9" key="1">
    <citation type="journal article" date="2007" name="Int. J. Syst. Evol. Microbiol.">
        <title>Luteimonas composti sp. nov., a moderately thermophilic bacterium isolated from food waste.</title>
        <authorList>
            <person name="Young C.C."/>
            <person name="Kampfer P."/>
            <person name="Chen W.M."/>
            <person name="Yen W.S."/>
            <person name="Arun A.B."/>
            <person name="Lai W.A."/>
            <person name="Shen F.T."/>
            <person name="Rekha P.D."/>
            <person name="Lin K.Y."/>
            <person name="Chou J.H."/>
        </authorList>
    </citation>
    <scope>NUCLEOTIDE SEQUENCE</scope>
    <source>
        <strain evidence="9">CC-YY355</strain>
    </source>
</reference>
<dbReference type="EC" id="2.1.1.198" evidence="6"/>
<dbReference type="InterPro" id="IPR035996">
    <property type="entry name" value="4pyrrol_Methylase_sf"/>
</dbReference>
<dbReference type="RefSeq" id="WP_280941568.1">
    <property type="nucleotide sequence ID" value="NZ_JARYGX010000010.1"/>
</dbReference>
<dbReference type="GO" id="GO:0008168">
    <property type="term" value="F:methyltransferase activity"/>
    <property type="evidence" value="ECO:0007669"/>
    <property type="project" value="UniProtKB-KW"/>
</dbReference>
<dbReference type="Pfam" id="PF23016">
    <property type="entry name" value="RsmI_C"/>
    <property type="match status" value="1"/>
</dbReference>
<comment type="caution">
    <text evidence="9">The sequence shown here is derived from an EMBL/GenBank/DDBJ whole genome shotgun (WGS) entry which is preliminary data.</text>
</comment>
<dbReference type="Proteomes" id="UP001160550">
    <property type="component" value="Unassembled WGS sequence"/>
</dbReference>
<dbReference type="InterPro" id="IPR053910">
    <property type="entry name" value="RsmI_HTH"/>
</dbReference>
<keyword evidence="3 6" id="KW-0489">Methyltransferase</keyword>
<dbReference type="InterPro" id="IPR014777">
    <property type="entry name" value="4pyrrole_Mease_sub1"/>
</dbReference>
<evidence type="ECO:0000256" key="1">
    <source>
        <dbReference type="ARBA" id="ARBA00022490"/>
    </source>
</evidence>
<dbReference type="SUPFAM" id="SSF53790">
    <property type="entry name" value="Tetrapyrrole methylase"/>
    <property type="match status" value="1"/>
</dbReference>
<dbReference type="InterPro" id="IPR000878">
    <property type="entry name" value="4pyrrol_Mease"/>
</dbReference>
<dbReference type="NCBIfam" id="TIGR00096">
    <property type="entry name" value="16S rRNA (cytidine(1402)-2'-O)-methyltransferase"/>
    <property type="match status" value="1"/>
</dbReference>
<dbReference type="PANTHER" id="PTHR46111">
    <property type="entry name" value="RIBOSOMAL RNA SMALL SUBUNIT METHYLTRANSFERASE I"/>
    <property type="match status" value="1"/>
</dbReference>
<dbReference type="PANTHER" id="PTHR46111:SF1">
    <property type="entry name" value="RIBOSOMAL RNA SMALL SUBUNIT METHYLTRANSFERASE I"/>
    <property type="match status" value="1"/>
</dbReference>
<reference evidence="9" key="2">
    <citation type="submission" date="2023-04" db="EMBL/GenBank/DDBJ databases">
        <authorList>
            <person name="Sun J.-Q."/>
        </authorList>
    </citation>
    <scope>NUCLEOTIDE SEQUENCE</scope>
    <source>
        <strain evidence="9">CC-YY355</strain>
    </source>
</reference>
<dbReference type="InterPro" id="IPR018063">
    <property type="entry name" value="SAM_MeTrfase_RsmI_CS"/>
</dbReference>
<dbReference type="Pfam" id="PF00590">
    <property type="entry name" value="TP_methylase"/>
    <property type="match status" value="1"/>
</dbReference>
<protein>
    <recommendedName>
        <fullName evidence="6">Ribosomal RNA small subunit methyltransferase I</fullName>
        <ecNumber evidence="6">2.1.1.198</ecNumber>
    </recommendedName>
    <alternativeName>
        <fullName evidence="6">16S rRNA 2'-O-ribose C1402 methyltransferase</fullName>
    </alternativeName>
    <alternativeName>
        <fullName evidence="6">rRNA (cytidine-2'-O-)-methyltransferase RsmI</fullName>
    </alternativeName>
</protein>
<evidence type="ECO:0000256" key="5">
    <source>
        <dbReference type="ARBA" id="ARBA00022691"/>
    </source>
</evidence>
<keyword evidence="4 6" id="KW-0808">Transferase</keyword>
<evidence type="ECO:0000256" key="4">
    <source>
        <dbReference type="ARBA" id="ARBA00022679"/>
    </source>
</evidence>
<proteinExistence type="inferred from homology"/>
<comment type="similarity">
    <text evidence="6">Belongs to the methyltransferase superfamily. RsmI family.</text>
</comment>
<evidence type="ECO:0000259" key="7">
    <source>
        <dbReference type="Pfam" id="PF00590"/>
    </source>
</evidence>
<sequence length="280" mass="29190">MTSGPAAPRAAGVLHVVATPIGNLGDLSPRAQEVLRGVAAICAEDTRRSGQLLSHFGISTPLVALHEHNEEAIAQRVVARLLEGESLALVSDAGTPLVSDPGYRLVRAARASGVRVSPVPGACAAIAALSVAGLASDRFAFEGFLPAKAAARRERLRQLASEPRTLVFYESSHRIVEALQDFVAAFGASRAAVLARELTKLFETVLDGGLAELLDAVQGDDNQRKGEFVLVVEGAGDDADATLAEGRRVYALLSAQMPPSAAARLAAEITGAPRKALYGN</sequence>
<name>A0ABT6MP67_9GAMM</name>
<evidence type="ECO:0000256" key="6">
    <source>
        <dbReference type="HAMAP-Rule" id="MF_01877"/>
    </source>
</evidence>
<evidence type="ECO:0000313" key="9">
    <source>
        <dbReference type="EMBL" id="MDH7452363.1"/>
    </source>
</evidence>
<organism evidence="9 10">
    <name type="scientific">Luteimonas composti</name>
    <dbReference type="NCBI Taxonomy" id="398257"/>
    <lineage>
        <taxon>Bacteria</taxon>
        <taxon>Pseudomonadati</taxon>
        <taxon>Pseudomonadota</taxon>
        <taxon>Gammaproteobacteria</taxon>
        <taxon>Lysobacterales</taxon>
        <taxon>Lysobacteraceae</taxon>
        <taxon>Luteimonas</taxon>
    </lineage>
</organism>
<dbReference type="Gene3D" id="3.30.950.10">
    <property type="entry name" value="Methyltransferase, Cobalt-precorrin-4 Transmethylase, Domain 2"/>
    <property type="match status" value="1"/>
</dbReference>
<comment type="catalytic activity">
    <reaction evidence="6">
        <text>cytidine(1402) in 16S rRNA + S-adenosyl-L-methionine = 2'-O-methylcytidine(1402) in 16S rRNA + S-adenosyl-L-homocysteine + H(+)</text>
        <dbReference type="Rhea" id="RHEA:42924"/>
        <dbReference type="Rhea" id="RHEA-COMP:10285"/>
        <dbReference type="Rhea" id="RHEA-COMP:10286"/>
        <dbReference type="ChEBI" id="CHEBI:15378"/>
        <dbReference type="ChEBI" id="CHEBI:57856"/>
        <dbReference type="ChEBI" id="CHEBI:59789"/>
        <dbReference type="ChEBI" id="CHEBI:74495"/>
        <dbReference type="ChEBI" id="CHEBI:82748"/>
        <dbReference type="EC" id="2.1.1.198"/>
    </reaction>
</comment>
<dbReference type="EMBL" id="JARYGX010000010">
    <property type="protein sequence ID" value="MDH7452363.1"/>
    <property type="molecule type" value="Genomic_DNA"/>
</dbReference>
<feature type="domain" description="Tetrapyrrole methylase" evidence="7">
    <location>
        <begin position="14"/>
        <end position="213"/>
    </location>
</feature>
<dbReference type="GO" id="GO:0032259">
    <property type="term" value="P:methylation"/>
    <property type="evidence" value="ECO:0007669"/>
    <property type="project" value="UniProtKB-KW"/>
</dbReference>
<dbReference type="CDD" id="cd11648">
    <property type="entry name" value="RsmI"/>
    <property type="match status" value="1"/>
</dbReference>
<keyword evidence="1 6" id="KW-0963">Cytoplasm</keyword>
<dbReference type="PROSITE" id="PS01296">
    <property type="entry name" value="RSMI"/>
    <property type="match status" value="1"/>
</dbReference>
<gene>
    <name evidence="6 9" type="primary">rsmI</name>
    <name evidence="9" type="ORF">QF205_04585</name>
</gene>
<comment type="function">
    <text evidence="6">Catalyzes the 2'-O-methylation of the ribose of cytidine 1402 (C1402) in 16S rRNA.</text>
</comment>
<dbReference type="PIRSF" id="PIRSF005917">
    <property type="entry name" value="MTase_YraL"/>
    <property type="match status" value="1"/>
</dbReference>
<comment type="subcellular location">
    <subcellularLocation>
        <location evidence="6">Cytoplasm</location>
    </subcellularLocation>
</comment>
<dbReference type="InterPro" id="IPR008189">
    <property type="entry name" value="rRNA_ssu_MeTfrase_I"/>
</dbReference>
<evidence type="ECO:0000259" key="8">
    <source>
        <dbReference type="Pfam" id="PF23016"/>
    </source>
</evidence>
<accession>A0ABT6MP67</accession>
<feature type="domain" description="RsmI HTH" evidence="8">
    <location>
        <begin position="241"/>
        <end position="278"/>
    </location>
</feature>
<keyword evidence="5 6" id="KW-0949">S-adenosyl-L-methionine</keyword>
<evidence type="ECO:0000256" key="2">
    <source>
        <dbReference type="ARBA" id="ARBA00022552"/>
    </source>
</evidence>